<sequence length="229" mass="25193">MSEHTTFSLSKPGRKIHAGVVLMNSVTELLDIGVVDLLGSIDKKNVEKFPEEIYSDEHKAQALEVEIHWVNETGGAGKLSPNLTLQATDSFETCPPLDIVVMGACEFAYTPTEAELNFIRKAYSDCSAFIAVCGGMMTPMQAGLLKGKTATCPLPILSQLEATAPETTWVRKRFHRDGKLWTTGTLLNGLDAMAEFADETWGGKGTLMDHAMKMCAWPRRDVYYKDVEA</sequence>
<dbReference type="Proteomes" id="UP000799437">
    <property type="component" value="Unassembled WGS sequence"/>
</dbReference>
<dbReference type="Gene3D" id="3.40.50.880">
    <property type="match status" value="1"/>
</dbReference>
<dbReference type="PANTHER" id="PTHR43130:SF7">
    <property type="entry name" value="DJ-1_PFPI DOMAIN-CONTAINING PROTEIN"/>
    <property type="match status" value="1"/>
</dbReference>
<keyword evidence="3" id="KW-1185">Reference proteome</keyword>
<evidence type="ECO:0000259" key="1">
    <source>
        <dbReference type="Pfam" id="PF01965"/>
    </source>
</evidence>
<dbReference type="Pfam" id="PF01965">
    <property type="entry name" value="DJ-1_PfpI"/>
    <property type="match status" value="1"/>
</dbReference>
<protein>
    <submittedName>
        <fullName evidence="2">Class I glutamine amidotransferase-like protein</fullName>
    </submittedName>
</protein>
<dbReference type="PANTHER" id="PTHR43130">
    <property type="entry name" value="ARAC-FAMILY TRANSCRIPTIONAL REGULATOR"/>
    <property type="match status" value="1"/>
</dbReference>
<feature type="domain" description="DJ-1/PfpI" evidence="1">
    <location>
        <begin position="63"/>
        <end position="184"/>
    </location>
</feature>
<dbReference type="GeneID" id="54487472"/>
<dbReference type="InterPro" id="IPR002818">
    <property type="entry name" value="DJ-1/PfpI"/>
</dbReference>
<reference evidence="2" key="1">
    <citation type="journal article" date="2020" name="Stud. Mycol.">
        <title>101 Dothideomycetes genomes: a test case for predicting lifestyles and emergence of pathogens.</title>
        <authorList>
            <person name="Haridas S."/>
            <person name="Albert R."/>
            <person name="Binder M."/>
            <person name="Bloem J."/>
            <person name="Labutti K."/>
            <person name="Salamov A."/>
            <person name="Andreopoulos B."/>
            <person name="Baker S."/>
            <person name="Barry K."/>
            <person name="Bills G."/>
            <person name="Bluhm B."/>
            <person name="Cannon C."/>
            <person name="Castanera R."/>
            <person name="Culley D."/>
            <person name="Daum C."/>
            <person name="Ezra D."/>
            <person name="Gonzalez J."/>
            <person name="Henrissat B."/>
            <person name="Kuo A."/>
            <person name="Liang C."/>
            <person name="Lipzen A."/>
            <person name="Lutzoni F."/>
            <person name="Magnuson J."/>
            <person name="Mondo S."/>
            <person name="Nolan M."/>
            <person name="Ohm R."/>
            <person name="Pangilinan J."/>
            <person name="Park H.-J."/>
            <person name="Ramirez L."/>
            <person name="Alfaro M."/>
            <person name="Sun H."/>
            <person name="Tritt A."/>
            <person name="Yoshinaga Y."/>
            <person name="Zwiers L.-H."/>
            <person name="Turgeon B."/>
            <person name="Goodwin S."/>
            <person name="Spatafora J."/>
            <person name="Crous P."/>
            <person name="Grigoriev I."/>
        </authorList>
    </citation>
    <scope>NUCLEOTIDE SEQUENCE</scope>
    <source>
        <strain evidence="2">CBS 121739</strain>
    </source>
</reference>
<evidence type="ECO:0000313" key="2">
    <source>
        <dbReference type="EMBL" id="KAF2761694.1"/>
    </source>
</evidence>
<proteinExistence type="predicted"/>
<dbReference type="EMBL" id="ML996566">
    <property type="protein sequence ID" value="KAF2761694.1"/>
    <property type="molecule type" value="Genomic_DNA"/>
</dbReference>
<dbReference type="OrthoDB" id="543156at2759"/>
<keyword evidence="2" id="KW-0315">Glutamine amidotransferase</keyword>
<dbReference type="SUPFAM" id="SSF52317">
    <property type="entry name" value="Class I glutamine amidotransferase-like"/>
    <property type="match status" value="1"/>
</dbReference>
<organism evidence="2 3">
    <name type="scientific">Pseudovirgaria hyperparasitica</name>
    <dbReference type="NCBI Taxonomy" id="470096"/>
    <lineage>
        <taxon>Eukaryota</taxon>
        <taxon>Fungi</taxon>
        <taxon>Dikarya</taxon>
        <taxon>Ascomycota</taxon>
        <taxon>Pezizomycotina</taxon>
        <taxon>Dothideomycetes</taxon>
        <taxon>Dothideomycetes incertae sedis</taxon>
        <taxon>Acrospermales</taxon>
        <taxon>Acrospermaceae</taxon>
        <taxon>Pseudovirgaria</taxon>
    </lineage>
</organism>
<dbReference type="RefSeq" id="XP_033604145.1">
    <property type="nucleotide sequence ID" value="XM_033746418.1"/>
</dbReference>
<dbReference type="InterPro" id="IPR029062">
    <property type="entry name" value="Class_I_gatase-like"/>
</dbReference>
<accession>A0A6A6WHY8</accession>
<dbReference type="AlphaFoldDB" id="A0A6A6WHY8"/>
<gene>
    <name evidence="2" type="ORF">EJ05DRAFT_496595</name>
</gene>
<evidence type="ECO:0000313" key="3">
    <source>
        <dbReference type="Proteomes" id="UP000799437"/>
    </source>
</evidence>
<name>A0A6A6WHY8_9PEZI</name>
<dbReference type="InterPro" id="IPR052158">
    <property type="entry name" value="INH-QAR"/>
</dbReference>